<organism evidence="2 3">
    <name type="scientific">Araneus ventricosus</name>
    <name type="common">Orbweaver spider</name>
    <name type="synonym">Epeira ventricosa</name>
    <dbReference type="NCBI Taxonomy" id="182803"/>
    <lineage>
        <taxon>Eukaryota</taxon>
        <taxon>Metazoa</taxon>
        <taxon>Ecdysozoa</taxon>
        <taxon>Arthropoda</taxon>
        <taxon>Chelicerata</taxon>
        <taxon>Arachnida</taxon>
        <taxon>Araneae</taxon>
        <taxon>Araneomorphae</taxon>
        <taxon>Entelegynae</taxon>
        <taxon>Araneoidea</taxon>
        <taxon>Araneidae</taxon>
        <taxon>Araneus</taxon>
    </lineage>
</organism>
<evidence type="ECO:0000256" key="1">
    <source>
        <dbReference type="SAM" id="MobiDB-lite"/>
    </source>
</evidence>
<comment type="caution">
    <text evidence="2">The sequence shown here is derived from an EMBL/GenBank/DDBJ whole genome shotgun (WGS) entry which is preliminary data.</text>
</comment>
<evidence type="ECO:0000313" key="2">
    <source>
        <dbReference type="EMBL" id="GBN56324.1"/>
    </source>
</evidence>
<reference evidence="2 3" key="1">
    <citation type="journal article" date="2019" name="Sci. Rep.">
        <title>Orb-weaving spider Araneus ventricosus genome elucidates the spidroin gene catalogue.</title>
        <authorList>
            <person name="Kono N."/>
            <person name="Nakamura H."/>
            <person name="Ohtoshi R."/>
            <person name="Moran D.A.P."/>
            <person name="Shinohara A."/>
            <person name="Yoshida Y."/>
            <person name="Fujiwara M."/>
            <person name="Mori M."/>
            <person name="Tomita M."/>
            <person name="Arakawa K."/>
        </authorList>
    </citation>
    <scope>NUCLEOTIDE SEQUENCE [LARGE SCALE GENOMIC DNA]</scope>
</reference>
<accession>A0A4Y2PYR9</accession>
<sequence length="102" mass="11714">MIRESENKHHVNRSTASCEPEPFLFLFTAHPNRHYISPQMATEEHLRHEATGVPRNGRDEQKKLPPFVENNNPDIDGNPFYKAPILEEGRFRGACLFLSANT</sequence>
<evidence type="ECO:0000313" key="3">
    <source>
        <dbReference type="Proteomes" id="UP000499080"/>
    </source>
</evidence>
<name>A0A4Y2PYR9_ARAVE</name>
<protein>
    <submittedName>
        <fullName evidence="2">Uncharacterized protein</fullName>
    </submittedName>
</protein>
<proteinExistence type="predicted"/>
<keyword evidence="3" id="KW-1185">Reference proteome</keyword>
<dbReference type="AlphaFoldDB" id="A0A4Y2PYR9"/>
<gene>
    <name evidence="2" type="ORF">AVEN_245355_1</name>
</gene>
<feature type="compositionally biased region" description="Basic and acidic residues" evidence="1">
    <location>
        <begin position="51"/>
        <end position="63"/>
    </location>
</feature>
<feature type="region of interest" description="Disordered" evidence="1">
    <location>
        <begin position="51"/>
        <end position="75"/>
    </location>
</feature>
<dbReference type="Proteomes" id="UP000499080">
    <property type="component" value="Unassembled WGS sequence"/>
</dbReference>
<dbReference type="EMBL" id="BGPR01012497">
    <property type="protein sequence ID" value="GBN56324.1"/>
    <property type="molecule type" value="Genomic_DNA"/>
</dbReference>